<dbReference type="InterPro" id="IPR012341">
    <property type="entry name" value="6hp_glycosidase-like_sf"/>
</dbReference>
<feature type="chain" id="PRO_5045184348" evidence="1">
    <location>
        <begin position="22"/>
        <end position="1053"/>
    </location>
</feature>
<organism evidence="3 4">
    <name type="scientific">Dyella koreensis</name>
    <dbReference type="NCBI Taxonomy" id="311235"/>
    <lineage>
        <taxon>Bacteria</taxon>
        <taxon>Pseudomonadati</taxon>
        <taxon>Pseudomonadota</taxon>
        <taxon>Gammaproteobacteria</taxon>
        <taxon>Lysobacterales</taxon>
        <taxon>Rhodanobacteraceae</taxon>
        <taxon>Dyella</taxon>
    </lineage>
</organism>
<gene>
    <name evidence="3" type="ORF">ISS97_00260</name>
</gene>
<comment type="caution">
    <text evidence="3">The sequence shown here is derived from an EMBL/GenBank/DDBJ whole genome shotgun (WGS) entry which is preliminary data.</text>
</comment>
<dbReference type="PROSITE" id="PS50022">
    <property type="entry name" value="FA58C_3"/>
    <property type="match status" value="1"/>
</dbReference>
<dbReference type="InterPro" id="IPR008928">
    <property type="entry name" value="6-hairpin_glycosidase_sf"/>
</dbReference>
<dbReference type="Gene3D" id="1.50.10.10">
    <property type="match status" value="1"/>
</dbReference>
<sequence length="1053" mass="116649">MKRLSLLSLLALALFGAGAHATNTPVTLDDFSRSDAWTAEGTDDIETALGVADGRQGKAVCLSFDFHGVSGAALLRRQLPVDWPDNFALSFDVRGDMPPNDLQVKLADASGDNVWWYRRDAFQPSTSWQTIEFRRKQVEFAWGPTKERTLRHTAALEFNVYAGKGGKGELCLSNLRLRPLPPDSAVPPPIRAQASSHLPGYSVQRMVEGKGEWRSNLSGAGAQSITLDLGTSREFGGLQLHWLPGQHASRYDVLLSDDAKQWHTASQVSEGNGGDDALFLPDAQARYVRLQWQEGAGRAYGLSQLEVMDRAWGASPNVFFQEQAKRSKRGIFPRGFSGEQSYWTLVGVDGGARQSSLISEDGAVEIGKGGWSIEPMLFSGRNVIDWATVKSSQSLLDGYLPIPSVQWNADALTLETTAFASGGAEHSELVLRYTLRNKSSQPQRVTLALLARPFQVNPPTQFLNTPGGIHAIHDFAWDGKTLIVNRNQRVVPLQATDDFVAGGYDAGPLPERLAQGERPHVDSLHTNAGFAQGALLYHLDLPAHGSHTLGLVVPWHDDEVRMPRDAGAWLEHALARTADDWRNKLNRVSLQLPATQQVITDTARSALAQMLMSRDGPALQPGTRSYARSWVRDGAMMTEGLVRSGHADVAGEFVRWYAPHQFSNGKVPCCVDTRGSDPVPENDSHGELIFAIAELWRYTHDRAALEQQWPYVERAIAYMDKLRESERSASNQTPERRALYGLMPASISHEGYSAKPMHSYWDDFWALKGYDDAVTLAQALGHDDAANRIARSRDMFRGDLQASIDTAVKQHHIDYLPGAAELGDFDATSTTIALSPGDGQTWLPPALVNRTFERYWKGFTDRRDGKLDWNDYTPYELRTIASFVRLGWRDRIEPLLDFFFADRRPATWNQWAEVVGRDPRKPRFVGDMPHAWIASDYLRSAYDLFAHERPRDQSLVLAAGIPAAWLKGEGIGIQHLRTPYGELSYSLREQNGKLTLKIERGITPPPGGLVLPWPYAGQPTKNGTVNGAAAEWKNGELVIRHVPANIVVDLAGK</sequence>
<name>A0ABW8JYE6_9GAMM</name>
<evidence type="ECO:0000259" key="2">
    <source>
        <dbReference type="PROSITE" id="PS50022"/>
    </source>
</evidence>
<accession>A0ABW8JYE6</accession>
<proteinExistence type="predicted"/>
<dbReference type="Proteomes" id="UP001620408">
    <property type="component" value="Unassembled WGS sequence"/>
</dbReference>
<keyword evidence="4" id="KW-1185">Reference proteome</keyword>
<protein>
    <submittedName>
        <fullName evidence="3">Discoidin domain-containing protein</fullName>
    </submittedName>
</protein>
<evidence type="ECO:0000256" key="1">
    <source>
        <dbReference type="SAM" id="SignalP"/>
    </source>
</evidence>
<feature type="signal peptide" evidence="1">
    <location>
        <begin position="1"/>
        <end position="21"/>
    </location>
</feature>
<dbReference type="Gene3D" id="2.60.120.260">
    <property type="entry name" value="Galactose-binding domain-like"/>
    <property type="match status" value="1"/>
</dbReference>
<dbReference type="SUPFAM" id="SSF48208">
    <property type="entry name" value="Six-hairpin glycosidases"/>
    <property type="match status" value="1"/>
</dbReference>
<dbReference type="RefSeq" id="WP_379987375.1">
    <property type="nucleotide sequence ID" value="NZ_JADIKD010000004.1"/>
</dbReference>
<dbReference type="InterPro" id="IPR008979">
    <property type="entry name" value="Galactose-bd-like_sf"/>
</dbReference>
<dbReference type="SUPFAM" id="SSF49785">
    <property type="entry name" value="Galactose-binding domain-like"/>
    <property type="match status" value="2"/>
</dbReference>
<evidence type="ECO:0000313" key="3">
    <source>
        <dbReference type="EMBL" id="MFK2915676.1"/>
    </source>
</evidence>
<feature type="domain" description="F5/8 type C" evidence="2">
    <location>
        <begin position="171"/>
        <end position="310"/>
    </location>
</feature>
<dbReference type="Pfam" id="PF00754">
    <property type="entry name" value="F5_F8_type_C"/>
    <property type="match status" value="1"/>
</dbReference>
<keyword evidence="1" id="KW-0732">Signal</keyword>
<dbReference type="EMBL" id="JADIKD010000004">
    <property type="protein sequence ID" value="MFK2915676.1"/>
    <property type="molecule type" value="Genomic_DNA"/>
</dbReference>
<reference evidence="3 4" key="1">
    <citation type="submission" date="2020-10" db="EMBL/GenBank/DDBJ databases">
        <title>Phylogeny of dyella-like bacteria.</title>
        <authorList>
            <person name="Fu J."/>
        </authorList>
    </citation>
    <scope>NUCLEOTIDE SEQUENCE [LARGE SCALE GENOMIC DNA]</scope>
    <source>
        <strain evidence="3 4">BB4</strain>
    </source>
</reference>
<evidence type="ECO:0000313" key="4">
    <source>
        <dbReference type="Proteomes" id="UP001620408"/>
    </source>
</evidence>
<dbReference type="InterPro" id="IPR000421">
    <property type="entry name" value="FA58C"/>
</dbReference>